<accession>A0ABU6XHI0</accession>
<organism evidence="1 2">
    <name type="scientific">Stylosanthes scabra</name>
    <dbReference type="NCBI Taxonomy" id="79078"/>
    <lineage>
        <taxon>Eukaryota</taxon>
        <taxon>Viridiplantae</taxon>
        <taxon>Streptophyta</taxon>
        <taxon>Embryophyta</taxon>
        <taxon>Tracheophyta</taxon>
        <taxon>Spermatophyta</taxon>
        <taxon>Magnoliopsida</taxon>
        <taxon>eudicotyledons</taxon>
        <taxon>Gunneridae</taxon>
        <taxon>Pentapetalae</taxon>
        <taxon>rosids</taxon>
        <taxon>fabids</taxon>
        <taxon>Fabales</taxon>
        <taxon>Fabaceae</taxon>
        <taxon>Papilionoideae</taxon>
        <taxon>50 kb inversion clade</taxon>
        <taxon>dalbergioids sensu lato</taxon>
        <taxon>Dalbergieae</taxon>
        <taxon>Pterocarpus clade</taxon>
        <taxon>Stylosanthes</taxon>
    </lineage>
</organism>
<sequence>MSLLVDWTPPHDSIVKVNCDASVYSGHHRTANAAADFLAKRAIEMREEYVELLEHLHNMRSFLWDCSSSSSVKS</sequence>
<dbReference type="Proteomes" id="UP001341840">
    <property type="component" value="Unassembled WGS sequence"/>
</dbReference>
<evidence type="ECO:0000313" key="2">
    <source>
        <dbReference type="Proteomes" id="UP001341840"/>
    </source>
</evidence>
<reference evidence="1 2" key="1">
    <citation type="journal article" date="2023" name="Plants (Basel)">
        <title>Bridging the Gap: Combining Genomics and Transcriptomics Approaches to Understand Stylosanthes scabra, an Orphan Legume from the Brazilian Caatinga.</title>
        <authorList>
            <person name="Ferreira-Neto J.R.C."/>
            <person name="da Silva M.D."/>
            <person name="Binneck E."/>
            <person name="de Melo N.F."/>
            <person name="da Silva R.H."/>
            <person name="de Melo A.L.T.M."/>
            <person name="Pandolfi V."/>
            <person name="Bustamante F.O."/>
            <person name="Brasileiro-Vidal A.C."/>
            <person name="Benko-Iseppon A.M."/>
        </authorList>
    </citation>
    <scope>NUCLEOTIDE SEQUENCE [LARGE SCALE GENOMIC DNA]</scope>
    <source>
        <tissue evidence="1">Leaves</tissue>
    </source>
</reference>
<comment type="caution">
    <text evidence="1">The sequence shown here is derived from an EMBL/GenBank/DDBJ whole genome shotgun (WGS) entry which is preliminary data.</text>
</comment>
<dbReference type="EMBL" id="JASCZI010211744">
    <property type="protein sequence ID" value="MED6196378.1"/>
    <property type="molecule type" value="Genomic_DNA"/>
</dbReference>
<protein>
    <recommendedName>
        <fullName evidence="3">RNase H type-1 domain-containing protein</fullName>
    </recommendedName>
</protein>
<gene>
    <name evidence="1" type="ORF">PIB30_046849</name>
</gene>
<proteinExistence type="predicted"/>
<name>A0ABU6XHI0_9FABA</name>
<evidence type="ECO:0008006" key="3">
    <source>
        <dbReference type="Google" id="ProtNLM"/>
    </source>
</evidence>
<keyword evidence="2" id="KW-1185">Reference proteome</keyword>
<evidence type="ECO:0000313" key="1">
    <source>
        <dbReference type="EMBL" id="MED6196378.1"/>
    </source>
</evidence>